<dbReference type="AlphaFoldDB" id="A0A4C1U2M8"/>
<organism evidence="1 2">
    <name type="scientific">Eumeta variegata</name>
    <name type="common">Bagworm moth</name>
    <name type="synonym">Eumeta japonica</name>
    <dbReference type="NCBI Taxonomy" id="151549"/>
    <lineage>
        <taxon>Eukaryota</taxon>
        <taxon>Metazoa</taxon>
        <taxon>Ecdysozoa</taxon>
        <taxon>Arthropoda</taxon>
        <taxon>Hexapoda</taxon>
        <taxon>Insecta</taxon>
        <taxon>Pterygota</taxon>
        <taxon>Neoptera</taxon>
        <taxon>Endopterygota</taxon>
        <taxon>Lepidoptera</taxon>
        <taxon>Glossata</taxon>
        <taxon>Ditrysia</taxon>
        <taxon>Tineoidea</taxon>
        <taxon>Psychidae</taxon>
        <taxon>Oiketicinae</taxon>
        <taxon>Eumeta</taxon>
    </lineage>
</organism>
<protein>
    <submittedName>
        <fullName evidence="1">Uncharacterized protein</fullName>
    </submittedName>
</protein>
<evidence type="ECO:0000313" key="2">
    <source>
        <dbReference type="Proteomes" id="UP000299102"/>
    </source>
</evidence>
<name>A0A4C1U2M8_EUMVA</name>
<gene>
    <name evidence="1" type="ORF">EVAR_10575_1</name>
</gene>
<sequence>MGELSIKFLLYAHNQVTLALLACEMQATKMEELNKCKSSAILINIFTKEGKLERDIERRVNAGNKVNRILHTVAALHHSWTSATSERCGLKEDVVSRVENGMLRWSDALLNIVSKHVHFSERRLQMGTRIIISTTRTKPWSKTSPHTKREMPVLDIDGINLGRSNYYRKQVAIIEASTRAAGGAREIYGASLCRLPTVSETKAELMMAMM</sequence>
<reference evidence="1 2" key="1">
    <citation type="journal article" date="2019" name="Commun. Biol.">
        <title>The bagworm genome reveals a unique fibroin gene that provides high tensile strength.</title>
        <authorList>
            <person name="Kono N."/>
            <person name="Nakamura H."/>
            <person name="Ohtoshi R."/>
            <person name="Tomita M."/>
            <person name="Numata K."/>
            <person name="Arakawa K."/>
        </authorList>
    </citation>
    <scope>NUCLEOTIDE SEQUENCE [LARGE SCALE GENOMIC DNA]</scope>
</reference>
<comment type="caution">
    <text evidence="1">The sequence shown here is derived from an EMBL/GenBank/DDBJ whole genome shotgun (WGS) entry which is preliminary data.</text>
</comment>
<dbReference type="OrthoDB" id="1293503at2759"/>
<keyword evidence="2" id="KW-1185">Reference proteome</keyword>
<dbReference type="Proteomes" id="UP000299102">
    <property type="component" value="Unassembled WGS sequence"/>
</dbReference>
<dbReference type="PROSITE" id="PS51257">
    <property type="entry name" value="PROKAR_LIPOPROTEIN"/>
    <property type="match status" value="1"/>
</dbReference>
<accession>A0A4C1U2M8</accession>
<evidence type="ECO:0000313" key="1">
    <source>
        <dbReference type="EMBL" id="GBP20314.1"/>
    </source>
</evidence>
<dbReference type="EMBL" id="BGZK01000117">
    <property type="protein sequence ID" value="GBP20314.1"/>
    <property type="molecule type" value="Genomic_DNA"/>
</dbReference>
<proteinExistence type="predicted"/>